<dbReference type="InterPro" id="IPR036286">
    <property type="entry name" value="LexA/Signal_pep-like_sf"/>
</dbReference>
<name>A0AA88Q5A7_9TELE</name>
<dbReference type="PRINTS" id="PR00727">
    <property type="entry name" value="LEADERPTASE"/>
</dbReference>
<dbReference type="EC" id="3.4.21.-" evidence="10"/>
<evidence type="ECO:0000256" key="9">
    <source>
        <dbReference type="PIRSR" id="PIRSR600223-1"/>
    </source>
</evidence>
<dbReference type="Gene3D" id="2.10.109.10">
    <property type="entry name" value="Umud Fragment, subunit A"/>
    <property type="match status" value="1"/>
</dbReference>
<dbReference type="NCBIfam" id="TIGR02227">
    <property type="entry name" value="sigpep_I_bact"/>
    <property type="match status" value="1"/>
</dbReference>
<evidence type="ECO:0000256" key="8">
    <source>
        <dbReference type="ARBA" id="ARBA00038445"/>
    </source>
</evidence>
<keyword evidence="3 10" id="KW-0645">Protease</keyword>
<dbReference type="PANTHER" id="PTHR12383:SF16">
    <property type="entry name" value="MITOCHONDRIAL INNER MEMBRANE PROTEASE SUBUNIT 1"/>
    <property type="match status" value="1"/>
</dbReference>
<evidence type="ECO:0000256" key="7">
    <source>
        <dbReference type="ARBA" id="ARBA00023136"/>
    </source>
</evidence>
<dbReference type="GO" id="GO:0006627">
    <property type="term" value="P:protein processing involved in protein targeting to mitochondrion"/>
    <property type="evidence" value="ECO:0007669"/>
    <property type="project" value="TreeGrafter"/>
</dbReference>
<sequence>MVLVIGRLDVVGDAVFFATHSAELVRVTNATDSLLRRNYEDSKVWIRCLTGMEREGTEVWGEEMVGFLKIGRMFRGFFVKTIGFVGYTIQYGCIAHCAFEYIGEFVSCSGPSMEPTITNHDVVFSERVSRNLCRIQKGDIVIAKSPFDPKMNICKRVIGLEGDKVCNSGPSDVFKTHTYVPRGHVWLEGDNLRNSTDSRSYGPVPYALIRGRVCLKLWPPQSFGVLAESPNDGRIL</sequence>
<keyword evidence="5 10" id="KW-0378">Hydrolase</keyword>
<keyword evidence="7" id="KW-0472">Membrane</keyword>
<keyword evidence="13" id="KW-1185">Reference proteome</keyword>
<feature type="active site" evidence="9">
    <location>
        <position position="155"/>
    </location>
</feature>
<evidence type="ECO:0000256" key="4">
    <source>
        <dbReference type="ARBA" id="ARBA00022792"/>
    </source>
</evidence>
<comment type="caution">
    <text evidence="12">The sequence shown here is derived from an EMBL/GenBank/DDBJ whole genome shotgun (WGS) entry which is preliminary data.</text>
</comment>
<dbReference type="FunFam" id="2.10.109.10:FF:000010">
    <property type="entry name" value="Mitochondrial inner membrane protease subunit"/>
    <property type="match status" value="1"/>
</dbReference>
<dbReference type="GO" id="GO:0004252">
    <property type="term" value="F:serine-type endopeptidase activity"/>
    <property type="evidence" value="ECO:0007669"/>
    <property type="project" value="InterPro"/>
</dbReference>
<evidence type="ECO:0000313" key="13">
    <source>
        <dbReference type="Proteomes" id="UP001187343"/>
    </source>
</evidence>
<dbReference type="InterPro" id="IPR000223">
    <property type="entry name" value="Pept_S26A_signal_pept_1"/>
</dbReference>
<evidence type="ECO:0000256" key="5">
    <source>
        <dbReference type="ARBA" id="ARBA00022801"/>
    </source>
</evidence>
<dbReference type="InterPro" id="IPR052064">
    <property type="entry name" value="Mito_IMP1_subunit"/>
</dbReference>
<dbReference type="InterPro" id="IPR019533">
    <property type="entry name" value="Peptidase_S26"/>
</dbReference>
<evidence type="ECO:0000256" key="3">
    <source>
        <dbReference type="ARBA" id="ARBA00022670"/>
    </source>
</evidence>
<dbReference type="EMBL" id="JAUYZG010000002">
    <property type="protein sequence ID" value="KAK2913426.1"/>
    <property type="molecule type" value="Genomic_DNA"/>
</dbReference>
<dbReference type="GO" id="GO:0006465">
    <property type="term" value="P:signal peptide processing"/>
    <property type="evidence" value="ECO:0007669"/>
    <property type="project" value="InterPro"/>
</dbReference>
<dbReference type="AlphaFoldDB" id="A0AA88Q5A7"/>
<proteinExistence type="inferred from homology"/>
<feature type="domain" description="Peptidase S26" evidence="11">
    <location>
        <begin position="89"/>
        <end position="167"/>
    </location>
</feature>
<keyword evidence="4 10" id="KW-0999">Mitochondrion inner membrane</keyword>
<organism evidence="12 13">
    <name type="scientific">Cirrhinus molitorella</name>
    <name type="common">mud carp</name>
    <dbReference type="NCBI Taxonomy" id="172907"/>
    <lineage>
        <taxon>Eukaryota</taxon>
        <taxon>Metazoa</taxon>
        <taxon>Chordata</taxon>
        <taxon>Craniata</taxon>
        <taxon>Vertebrata</taxon>
        <taxon>Euteleostomi</taxon>
        <taxon>Actinopterygii</taxon>
        <taxon>Neopterygii</taxon>
        <taxon>Teleostei</taxon>
        <taxon>Ostariophysi</taxon>
        <taxon>Cypriniformes</taxon>
        <taxon>Cyprinidae</taxon>
        <taxon>Labeoninae</taxon>
        <taxon>Labeonini</taxon>
        <taxon>Cirrhinus</taxon>
    </lineage>
</organism>
<feature type="domain" description="Peptidase S26" evidence="11">
    <location>
        <begin position="174"/>
        <end position="218"/>
    </location>
</feature>
<gene>
    <name evidence="12" type="ORF">Q8A67_001825</name>
</gene>
<accession>A0AA88Q5A7</accession>
<evidence type="ECO:0000256" key="1">
    <source>
        <dbReference type="ARBA" id="ARBA00004273"/>
    </source>
</evidence>
<dbReference type="GO" id="GO:0042720">
    <property type="term" value="C:mitochondrial inner membrane peptidase complex"/>
    <property type="evidence" value="ECO:0007669"/>
    <property type="project" value="TreeGrafter"/>
</dbReference>
<evidence type="ECO:0000256" key="10">
    <source>
        <dbReference type="RuleBase" id="RU362041"/>
    </source>
</evidence>
<evidence type="ECO:0000256" key="6">
    <source>
        <dbReference type="ARBA" id="ARBA00023128"/>
    </source>
</evidence>
<protein>
    <recommendedName>
        <fullName evidence="10">Mitochondrial inner membrane protease subunit</fullName>
        <ecNumber evidence="10">3.4.21.-</ecNumber>
    </recommendedName>
</protein>
<comment type="subcellular location">
    <subcellularLocation>
        <location evidence="1 10">Mitochondrion inner membrane</location>
    </subcellularLocation>
</comment>
<dbReference type="Pfam" id="PF10502">
    <property type="entry name" value="Peptidase_S26"/>
    <property type="match status" value="2"/>
</dbReference>
<dbReference type="CDD" id="cd06530">
    <property type="entry name" value="S26_SPase_I"/>
    <property type="match status" value="1"/>
</dbReference>
<dbReference type="PANTHER" id="PTHR12383">
    <property type="entry name" value="PROTEASE FAMILY S26 MITOCHONDRIAL INNER MEMBRANE PROTEASE-RELATED"/>
    <property type="match status" value="1"/>
</dbReference>
<dbReference type="SUPFAM" id="SSF51306">
    <property type="entry name" value="LexA/Signal peptidase"/>
    <property type="match status" value="1"/>
</dbReference>
<feature type="active site" evidence="9">
    <location>
        <position position="112"/>
    </location>
</feature>
<evidence type="ECO:0000256" key="2">
    <source>
        <dbReference type="ARBA" id="ARBA00011805"/>
    </source>
</evidence>
<keyword evidence="6 10" id="KW-0496">Mitochondrion</keyword>
<dbReference type="Proteomes" id="UP001187343">
    <property type="component" value="Unassembled WGS sequence"/>
</dbReference>
<comment type="similarity">
    <text evidence="8">Belongs to the peptidase S26 family. IMP1 subfamily.</text>
</comment>
<comment type="subunit">
    <text evidence="2">Heterodimer of 2 subunits, IMMPL1 and IMMPL2.</text>
</comment>
<evidence type="ECO:0000313" key="12">
    <source>
        <dbReference type="EMBL" id="KAK2913426.1"/>
    </source>
</evidence>
<reference evidence="12" key="1">
    <citation type="submission" date="2023-08" db="EMBL/GenBank/DDBJ databases">
        <title>Chromosome-level Genome Assembly of mud carp (Cirrhinus molitorella).</title>
        <authorList>
            <person name="Liu H."/>
        </authorList>
    </citation>
    <scope>NUCLEOTIDE SEQUENCE</scope>
    <source>
        <strain evidence="12">Prfri</strain>
        <tissue evidence="12">Muscle</tissue>
    </source>
</reference>
<evidence type="ECO:0000259" key="11">
    <source>
        <dbReference type="Pfam" id="PF10502"/>
    </source>
</evidence>